<evidence type="ECO:0000313" key="4">
    <source>
        <dbReference type="Proteomes" id="UP000240572"/>
    </source>
</evidence>
<dbReference type="RefSeq" id="WP_106522337.1">
    <property type="nucleotide sequence ID" value="NZ_PYGD01000002.1"/>
</dbReference>
<evidence type="ECO:0000313" key="3">
    <source>
        <dbReference type="EMBL" id="PSK93324.1"/>
    </source>
</evidence>
<proteinExistence type="predicted"/>
<name>A0A2P8D7X1_9BACT</name>
<dbReference type="Proteomes" id="UP000240572">
    <property type="component" value="Unassembled WGS sequence"/>
</dbReference>
<dbReference type="EMBL" id="PYGD01000002">
    <property type="protein sequence ID" value="PSK93324.1"/>
    <property type="molecule type" value="Genomic_DNA"/>
</dbReference>
<feature type="chain" id="PRO_5015170795" evidence="1">
    <location>
        <begin position="21"/>
        <end position="214"/>
    </location>
</feature>
<accession>A0A2P8D7X1</accession>
<dbReference type="AlphaFoldDB" id="A0A2P8D7X1"/>
<feature type="signal peptide" evidence="1">
    <location>
        <begin position="1"/>
        <end position="20"/>
    </location>
</feature>
<dbReference type="Pfam" id="PF13568">
    <property type="entry name" value="OMP_b-brl_2"/>
    <property type="match status" value="1"/>
</dbReference>
<evidence type="ECO:0000256" key="1">
    <source>
        <dbReference type="SAM" id="SignalP"/>
    </source>
</evidence>
<dbReference type="OrthoDB" id="1011748at2"/>
<organism evidence="3 4">
    <name type="scientific">Taibaiella chishuiensis</name>
    <dbReference type="NCBI Taxonomy" id="1434707"/>
    <lineage>
        <taxon>Bacteria</taxon>
        <taxon>Pseudomonadati</taxon>
        <taxon>Bacteroidota</taxon>
        <taxon>Chitinophagia</taxon>
        <taxon>Chitinophagales</taxon>
        <taxon>Chitinophagaceae</taxon>
        <taxon>Taibaiella</taxon>
    </lineage>
</organism>
<gene>
    <name evidence="3" type="ORF">B0I18_102294</name>
</gene>
<protein>
    <submittedName>
        <fullName evidence="3">Outer membrane protein with beta-barrel domain</fullName>
    </submittedName>
</protein>
<sequence>MKKTFLVTSMASLLALGANAQQVTFAPEIGLNIFNQTRKAGNLELNSDSKIGFKAGGVVNIPVVAGFYIQPGIFYSTKGFKSTTDAGILKTETTVNIGYVEIPVNALYRFDLGNAGGLFVSAGPYAALATNGKVKNTITTLGIETKTSDNVKFGSDADETKRFDYGLNAGLGYETPWGVYLRAQYGFGFANLSNNNNATVKNKGFQLSLGFTLD</sequence>
<dbReference type="InterPro" id="IPR025665">
    <property type="entry name" value="Beta-barrel_OMP_2"/>
</dbReference>
<keyword evidence="1" id="KW-0732">Signal</keyword>
<keyword evidence="4" id="KW-1185">Reference proteome</keyword>
<reference evidence="3 4" key="1">
    <citation type="submission" date="2018-03" db="EMBL/GenBank/DDBJ databases">
        <title>Genomic Encyclopedia of Type Strains, Phase III (KMG-III): the genomes of soil and plant-associated and newly described type strains.</title>
        <authorList>
            <person name="Whitman W."/>
        </authorList>
    </citation>
    <scope>NUCLEOTIDE SEQUENCE [LARGE SCALE GENOMIC DNA]</scope>
    <source>
        <strain evidence="3 4">CGMCC 1.12700</strain>
    </source>
</reference>
<comment type="caution">
    <text evidence="3">The sequence shown here is derived from an EMBL/GenBank/DDBJ whole genome shotgun (WGS) entry which is preliminary data.</text>
</comment>
<feature type="domain" description="Outer membrane protein beta-barrel" evidence="2">
    <location>
        <begin position="20"/>
        <end position="187"/>
    </location>
</feature>
<evidence type="ECO:0000259" key="2">
    <source>
        <dbReference type="Pfam" id="PF13568"/>
    </source>
</evidence>